<name>A0ACC1XBE3_MELAZ</name>
<protein>
    <submittedName>
        <fullName evidence="1">Uncharacterized protein</fullName>
    </submittedName>
</protein>
<dbReference type="EMBL" id="CM051403">
    <property type="protein sequence ID" value="KAJ4708725.1"/>
    <property type="molecule type" value="Genomic_DNA"/>
</dbReference>
<gene>
    <name evidence="1" type="ORF">OWV82_018623</name>
</gene>
<proteinExistence type="predicted"/>
<evidence type="ECO:0000313" key="1">
    <source>
        <dbReference type="EMBL" id="KAJ4708725.1"/>
    </source>
</evidence>
<reference evidence="1 2" key="1">
    <citation type="journal article" date="2023" name="Science">
        <title>Complex scaffold remodeling in plant triterpene biosynthesis.</title>
        <authorList>
            <person name="De La Pena R."/>
            <person name="Hodgson H."/>
            <person name="Liu J.C."/>
            <person name="Stephenson M.J."/>
            <person name="Martin A.C."/>
            <person name="Owen C."/>
            <person name="Harkess A."/>
            <person name="Leebens-Mack J."/>
            <person name="Jimenez L.E."/>
            <person name="Osbourn A."/>
            <person name="Sattely E.S."/>
        </authorList>
    </citation>
    <scope>NUCLEOTIDE SEQUENCE [LARGE SCALE GENOMIC DNA]</scope>
    <source>
        <strain evidence="2">cv. JPN11</strain>
        <tissue evidence="1">Leaf</tissue>
    </source>
</reference>
<accession>A0ACC1XBE3</accession>
<dbReference type="Proteomes" id="UP001164539">
    <property type="component" value="Chromosome 10"/>
</dbReference>
<organism evidence="1 2">
    <name type="scientific">Melia azedarach</name>
    <name type="common">Chinaberry tree</name>
    <dbReference type="NCBI Taxonomy" id="155640"/>
    <lineage>
        <taxon>Eukaryota</taxon>
        <taxon>Viridiplantae</taxon>
        <taxon>Streptophyta</taxon>
        <taxon>Embryophyta</taxon>
        <taxon>Tracheophyta</taxon>
        <taxon>Spermatophyta</taxon>
        <taxon>Magnoliopsida</taxon>
        <taxon>eudicotyledons</taxon>
        <taxon>Gunneridae</taxon>
        <taxon>Pentapetalae</taxon>
        <taxon>rosids</taxon>
        <taxon>malvids</taxon>
        <taxon>Sapindales</taxon>
        <taxon>Meliaceae</taxon>
        <taxon>Melia</taxon>
    </lineage>
</organism>
<evidence type="ECO:0000313" key="2">
    <source>
        <dbReference type="Proteomes" id="UP001164539"/>
    </source>
</evidence>
<sequence length="106" mass="12224">MYSWFLCCKVHEAVLCNIPQLSNLKHLEIIITIYDKDCFLTCDTVLKASPLHKLIVKLLCSARSSRCVTKHQGSSIFKPWDLSVRVVELIGFKELTINIEFLMYFA</sequence>
<comment type="caution">
    <text evidence="1">The sequence shown here is derived from an EMBL/GenBank/DDBJ whole genome shotgun (WGS) entry which is preliminary data.</text>
</comment>
<keyword evidence="2" id="KW-1185">Reference proteome</keyword>